<dbReference type="InterPro" id="IPR012334">
    <property type="entry name" value="Pectin_lyas_fold"/>
</dbReference>
<dbReference type="Gene3D" id="2.160.20.10">
    <property type="entry name" value="Single-stranded right-handed beta-helix, Pectin lyase-like"/>
    <property type="match status" value="1"/>
</dbReference>
<organism evidence="1">
    <name type="scientific">marine sediment metagenome</name>
    <dbReference type="NCBI Taxonomy" id="412755"/>
    <lineage>
        <taxon>unclassified sequences</taxon>
        <taxon>metagenomes</taxon>
        <taxon>ecological metagenomes</taxon>
    </lineage>
</organism>
<feature type="non-terminal residue" evidence="1">
    <location>
        <position position="248"/>
    </location>
</feature>
<dbReference type="InterPro" id="IPR011050">
    <property type="entry name" value="Pectin_lyase_fold/virulence"/>
</dbReference>
<accession>X0XWR2</accession>
<reference evidence="1" key="1">
    <citation type="journal article" date="2014" name="Front. Microbiol.">
        <title>High frequency of phylogenetically diverse reductive dehalogenase-homologous genes in deep subseafloor sedimentary metagenomes.</title>
        <authorList>
            <person name="Kawai M."/>
            <person name="Futagami T."/>
            <person name="Toyoda A."/>
            <person name="Takaki Y."/>
            <person name="Nishi S."/>
            <person name="Hori S."/>
            <person name="Arai W."/>
            <person name="Tsubouchi T."/>
            <person name="Morono Y."/>
            <person name="Uchiyama I."/>
            <person name="Ito T."/>
            <person name="Fujiyama A."/>
            <person name="Inagaki F."/>
            <person name="Takami H."/>
        </authorList>
    </citation>
    <scope>NUCLEOTIDE SEQUENCE</scope>
    <source>
        <strain evidence="1">Expedition CK06-06</strain>
    </source>
</reference>
<name>X0XWR2_9ZZZZ</name>
<feature type="non-terminal residue" evidence="1">
    <location>
        <position position="1"/>
    </location>
</feature>
<gene>
    <name evidence="1" type="ORF">S01H1_67822</name>
</gene>
<dbReference type="EMBL" id="BARS01044939">
    <property type="protein sequence ID" value="GAG40983.1"/>
    <property type="molecule type" value="Genomic_DNA"/>
</dbReference>
<evidence type="ECO:0000313" key="1">
    <source>
        <dbReference type="EMBL" id="GAG40983.1"/>
    </source>
</evidence>
<comment type="caution">
    <text evidence="1">The sequence shown here is derived from an EMBL/GenBank/DDBJ whole genome shotgun (WGS) entry which is preliminary data.</text>
</comment>
<evidence type="ECO:0008006" key="2">
    <source>
        <dbReference type="Google" id="ProtNLM"/>
    </source>
</evidence>
<dbReference type="AlphaFoldDB" id="X0XWR2"/>
<dbReference type="SUPFAM" id="SSF51126">
    <property type="entry name" value="Pectin lyase-like"/>
    <property type="match status" value="1"/>
</dbReference>
<protein>
    <recommendedName>
        <fullName evidence="2">Right handed beta helix domain-containing protein</fullName>
    </recommendedName>
</protein>
<sequence length="248" mass="27756">TIPNTLDDGDYVELHGTDTATSRIFTDWKGTAGNPVWVVGQDGSEPDIRGYYELRDCDYVYMEEIDFNGNSTYTNGALKIEGGCSFISIRNSFIRNYDYNGNSAGISIDADLGYGEGYTHDIVMYNNVFSSLGDWETTEDEDFHGVQPRGEPSSGLETYNVWLLDNTFTQVSGNAMQVTAIEDPQYKQYCNHIYAGRNDISQGRQAGLWSKVAQDVVFSQNTIHNMRRHGDSGLGDAFGMQYGTDRLW</sequence>
<proteinExistence type="predicted"/>